<keyword evidence="3" id="KW-1185">Reference proteome</keyword>
<organism evidence="2 3">
    <name type="scientific">Desulfosporosinus metallidurans</name>
    <dbReference type="NCBI Taxonomy" id="1888891"/>
    <lineage>
        <taxon>Bacteria</taxon>
        <taxon>Bacillati</taxon>
        <taxon>Bacillota</taxon>
        <taxon>Clostridia</taxon>
        <taxon>Eubacteriales</taxon>
        <taxon>Desulfitobacteriaceae</taxon>
        <taxon>Desulfosporosinus</taxon>
    </lineage>
</organism>
<dbReference type="RefSeq" id="WP_075363996.1">
    <property type="nucleotide sequence ID" value="NZ_MLBF01000006.1"/>
</dbReference>
<name>A0A1Q8QZR9_9FIRM</name>
<sequence length="71" mass="8433">MENLMKLRDEDLTRRIQTLSEELEELEEERDFVLRQTGLHLPGHAVKKYESQTTALQESIAELKVELEHRK</sequence>
<evidence type="ECO:0000313" key="3">
    <source>
        <dbReference type="Proteomes" id="UP000186102"/>
    </source>
</evidence>
<dbReference type="AlphaFoldDB" id="A0A1Q8QZR9"/>
<dbReference type="OrthoDB" id="1912014at2"/>
<comment type="caution">
    <text evidence="2">The sequence shown here is derived from an EMBL/GenBank/DDBJ whole genome shotgun (WGS) entry which is preliminary data.</text>
</comment>
<accession>A0A1Q8QZR9</accession>
<evidence type="ECO:0000313" key="2">
    <source>
        <dbReference type="EMBL" id="OLN32815.1"/>
    </source>
</evidence>
<dbReference type="Proteomes" id="UP000186102">
    <property type="component" value="Unassembled WGS sequence"/>
</dbReference>
<reference evidence="2 3" key="1">
    <citation type="submission" date="2016-09" db="EMBL/GenBank/DDBJ databases">
        <title>Complete genome of Desulfosporosinus sp. OL.</title>
        <authorList>
            <person name="Mardanov A."/>
            <person name="Beletsky A."/>
            <person name="Panova A."/>
            <person name="Karnachuk O."/>
            <person name="Ravin N."/>
        </authorList>
    </citation>
    <scope>NUCLEOTIDE SEQUENCE [LARGE SCALE GENOMIC DNA]</scope>
    <source>
        <strain evidence="2 3">OL</strain>
    </source>
</reference>
<keyword evidence="1" id="KW-0175">Coiled coil</keyword>
<evidence type="ECO:0000256" key="1">
    <source>
        <dbReference type="SAM" id="Coils"/>
    </source>
</evidence>
<feature type="coiled-coil region" evidence="1">
    <location>
        <begin position="9"/>
        <end position="66"/>
    </location>
</feature>
<protein>
    <submittedName>
        <fullName evidence="2">Uncharacterized protein</fullName>
    </submittedName>
</protein>
<gene>
    <name evidence="2" type="ORF">DSOL_1261</name>
</gene>
<dbReference type="EMBL" id="MLBF01000006">
    <property type="protein sequence ID" value="OLN32815.1"/>
    <property type="molecule type" value="Genomic_DNA"/>
</dbReference>
<proteinExistence type="predicted"/>